<dbReference type="AlphaFoldDB" id="A0A9Y4N4B7"/>
<gene>
    <name evidence="3" type="primary">LOC103367176</name>
</gene>
<feature type="compositionally biased region" description="Pro residues" evidence="1">
    <location>
        <begin position="187"/>
        <end position="199"/>
    </location>
</feature>
<name>A0A9Y4N4B7_9TELE</name>
<feature type="compositionally biased region" description="Low complexity" evidence="1">
    <location>
        <begin position="162"/>
        <end position="186"/>
    </location>
</feature>
<organism evidence="2 3">
    <name type="scientific">Stegastes partitus</name>
    <name type="common">bicolor damselfish</name>
    <dbReference type="NCBI Taxonomy" id="144197"/>
    <lineage>
        <taxon>Eukaryota</taxon>
        <taxon>Metazoa</taxon>
        <taxon>Chordata</taxon>
        <taxon>Craniata</taxon>
        <taxon>Vertebrata</taxon>
        <taxon>Euteleostomi</taxon>
        <taxon>Actinopterygii</taxon>
        <taxon>Neopterygii</taxon>
        <taxon>Teleostei</taxon>
        <taxon>Neoteleostei</taxon>
        <taxon>Acanthomorphata</taxon>
        <taxon>Ovalentaria</taxon>
        <taxon>Pomacentridae</taxon>
        <taxon>Stegastes</taxon>
    </lineage>
</organism>
<dbReference type="Proteomes" id="UP000694891">
    <property type="component" value="Unplaced"/>
</dbReference>
<accession>A0A9Y4N4B7</accession>
<keyword evidence="2" id="KW-1185">Reference proteome</keyword>
<dbReference type="GeneID" id="103367176"/>
<feature type="region of interest" description="Disordered" evidence="1">
    <location>
        <begin position="85"/>
        <end position="222"/>
    </location>
</feature>
<reference evidence="3" key="1">
    <citation type="submission" date="2025-08" db="UniProtKB">
        <authorList>
            <consortium name="RefSeq"/>
        </authorList>
    </citation>
    <scope>IDENTIFICATION</scope>
</reference>
<protein>
    <submittedName>
        <fullName evidence="3">NHS-like protein 2</fullName>
    </submittedName>
</protein>
<feature type="compositionally biased region" description="Low complexity" evidence="1">
    <location>
        <begin position="122"/>
        <end position="143"/>
    </location>
</feature>
<evidence type="ECO:0000313" key="3">
    <source>
        <dbReference type="RefSeq" id="XP_008293351.1"/>
    </source>
</evidence>
<dbReference type="RefSeq" id="XP_008293351.1">
    <property type="nucleotide sequence ID" value="XM_008295129.1"/>
</dbReference>
<evidence type="ECO:0000256" key="1">
    <source>
        <dbReference type="SAM" id="MobiDB-lite"/>
    </source>
</evidence>
<evidence type="ECO:0000313" key="2">
    <source>
        <dbReference type="Proteomes" id="UP000694891"/>
    </source>
</evidence>
<proteinExistence type="predicted"/>
<sequence>MSNNTLAVNGTAAPSIFCYAKDAQMSEKGPDANNVSLRAQNKDRQGPQRPLSTCSTFDVIPPSHQRRWSADFCTCGIPNGVVLKKKKKRPKPPERCLSLLRPHTASHTPEKRYSCPPIGTFTSPGRSSSSSSSCSSSTTSSCSSPPPTQTSVITGHDPRGWKLQPKSSPSSSRLRTNRLSLQLPLPVVSPPNTPKPEPSTKPALKPKPFRRHHSDSSAFVTSLGNPRPTVTLEELCAVHLRHITLSDDDIFRDGAQEKDKATARPRKTPPPVPEKTAMARQIAQLISHSSQGCRPVAAKRNEKIYSSVMKPNPGHSHQTVDKSSMRATKTAGLHLRISCNGEKSTPHFPG</sequence>